<dbReference type="SUPFAM" id="SSF54160">
    <property type="entry name" value="Chromo domain-like"/>
    <property type="match status" value="1"/>
</dbReference>
<feature type="compositionally biased region" description="Polar residues" evidence="7">
    <location>
        <begin position="110"/>
        <end position="127"/>
    </location>
</feature>
<dbReference type="SMART" id="SM00487">
    <property type="entry name" value="DEXDc"/>
    <property type="match status" value="1"/>
</dbReference>
<evidence type="ECO:0000259" key="8">
    <source>
        <dbReference type="PROSITE" id="PS50013"/>
    </source>
</evidence>
<accession>A0A098VT95</accession>
<feature type="domain" description="Helicase ATP-binding" evidence="9">
    <location>
        <begin position="759"/>
        <end position="939"/>
    </location>
</feature>
<keyword evidence="5" id="KW-0067">ATP-binding</keyword>
<reference evidence="11 12" key="1">
    <citation type="submission" date="2014-04" db="EMBL/GenBank/DDBJ databases">
        <title>A new species of microsporidia sheds light on the evolution of extreme parasitism.</title>
        <authorList>
            <person name="Haag K.L."/>
            <person name="James T.Y."/>
            <person name="Larsson R."/>
            <person name="Schaer T.M."/>
            <person name="Refardt D."/>
            <person name="Pombert J.-F."/>
            <person name="Ebert D."/>
        </authorList>
    </citation>
    <scope>NUCLEOTIDE SEQUENCE [LARGE SCALE GENOMIC DNA]</scope>
    <source>
        <strain evidence="11 12">UGP3</strain>
        <tissue evidence="11">Spores</tissue>
    </source>
</reference>
<sequence>MDQGANPNLDLINEANTLNKSNANAKVHDSQRLPDFSGSSYALNHQESPVLSFSNANSSSSSSDVYSEADDDIVGEDDEDESEEDENYVDSDEEQRRLNYNKRTAKMASIRQSGAINSDSSLTSQTVVAKRGRKPKIPGEPPRPRGPPRGPRGPYKPRRAKDPSVASQAPSRPFAYMPPRAYQSTSNLSYEYPYRHPALNGLPPQAILVPMPGPNGIPIMVPYLPASMVMPQASLAASRPPTLVENASSFAATEAASNSAPNAAFNQGQVAASTQMLPIPIITTPSGVMVSTTTGQIIPSPPQFRLDNPVPLAPQTLPQAQFDGNPQLPVSGVQQQSQYQQHAPSQIIPQAPQRLIDANFDATGPSLVKDRARRSNIKSVNYSSFDRDNEATEEDREAKIYELESTAAAQTNATKKKFKHENVEAADTIHNESPQSTGASEAKSPPSNSHEDTDDDVDDLEGGDYLPLVEKIVAVSINGSIVSIEDAISHNDANVLITPGAEHEVDGMRLLTANKDLSNVLKQQNMDREPSAKRTLSKSNQVEGLQLFLVKATNRSYWHLEWVTKDLILAEHGGNVRYHRFIGKPANLSLTPPYFDENYLVIDRILDLYIEQKDEDSLDADGDGAGDNNPSEEDHCASTESSDSSKNSIKAPPPLEGRRSFLIKWKNLSYDVTTWEYEDTIRLKDPDRASQLIDSFLSAREPTERKIQTSKMLVDVKSSNTTIPRPQYAPITDAECELLWGSSKRVLRPYQREGVDWLSFCWCQRQPCIIADEMGLGKTIQAAAFLARISSESFGQVPGPFLVISPLSCIPHWERELAGWAPSLSVLTYQGRASDREALFEYEFWYKDEEKNQLNLPGIAKFDVLLASYEMAVLGQAHLRTVPFRIGIFDEAHRLKNRASRIAEILNTFRIEHKILLTGTPLQNSIEELFALLTFIQPWRFSDEAAFLAEYGRMERPEDVAKIQLMLRPLMLRRLKEDVEASIPLREETIIEVALSSVQKRYYRAILERNLTYLAGGGGGAAGLSSLANAMMELRKTCMHPFLIEGAEDALTQGADYHYVLTHVSSKLLLVEKLLRKLREDTTPHRVLIFSQMTRMLDLIETLLEAHSYPWERIDGRVRGDLRQAAIDRFCDQERDAFVFLLCTRAGGVGINLTAADTVIIFDSDWNPQNDIQAMARCHRIGQTRQVKVYRLICTGTYEQEMLERAGRKLGLDRAILQKMAPGKDITPTGTGPTSNGATGSGDVSGVAGISTTGGLSSFSRKEIEHLLRKGAYGAIFNDEEDPGAIGKIPQEDEDIDVILERRTRVITHTDEETSAEMAPEQGSSIFSKASFVPSKSNFGVDVDDPNFWVLWARHVREGDAASGADGSKSRRFADAITSPLEEDQRRFKRQLKRITREGRSYLGCASVVSLSSPQGVELDSETQSTGPGGLSDTKRVCSDAEKILKALLRFGFGRSRLISDSMDGRYTTALIRKITKSLMEDHILKMDLDAVDKTLVSDSTSLLLLIDDEEIAEEDDTDSSCIDAAVDVECRAILDLVGSSTSLFEVLLIRASIMRLLGRVIDQLFLSVPRKGKKTANLRGSAWLDADAGAAFTFLGVSTSSSGLRSKAPSAKALATFSAALASYDWPAGVDEASNDGTLPTWWQVPLHDATFLLTVWINGLGTSFADLFSDRRLFPPNDEEHLDERKLEQRFRTLVAHVGDGIETRILEKIGRKEDSSASKFNQFDIALPPSRPRKTPDGFLFAANEEDEDEEELWEDNHSSKKSDRSEQRASQKRIGKRRGQVVDDDDEFEAEAEVEAEVAAPIRRGATSSRHATPRGASTGGTTANNAKGGNSKNQKKNTTRPTSPRIKLRMTAAPQ</sequence>
<evidence type="ECO:0000256" key="5">
    <source>
        <dbReference type="ARBA" id="ARBA00022840"/>
    </source>
</evidence>
<feature type="compositionally biased region" description="Acidic residues" evidence="7">
    <location>
        <begin position="1747"/>
        <end position="1757"/>
    </location>
</feature>
<dbReference type="InterPro" id="IPR001650">
    <property type="entry name" value="Helicase_C-like"/>
</dbReference>
<evidence type="ECO:0000259" key="9">
    <source>
        <dbReference type="PROSITE" id="PS51192"/>
    </source>
</evidence>
<dbReference type="InterPro" id="IPR038718">
    <property type="entry name" value="SNF2-like_sf"/>
</dbReference>
<evidence type="ECO:0000256" key="7">
    <source>
        <dbReference type="SAM" id="MobiDB-lite"/>
    </source>
</evidence>
<dbReference type="InterPro" id="IPR000330">
    <property type="entry name" value="SNF2_N"/>
</dbReference>
<comment type="subcellular location">
    <subcellularLocation>
        <location evidence="1">Nucleus</location>
    </subcellularLocation>
</comment>
<dbReference type="InterPro" id="IPR027417">
    <property type="entry name" value="P-loop_NTPase"/>
</dbReference>
<feature type="compositionally biased region" description="Polar residues" evidence="7">
    <location>
        <begin position="1228"/>
        <end position="1238"/>
    </location>
</feature>
<evidence type="ECO:0000313" key="11">
    <source>
        <dbReference type="EMBL" id="KGG52200.1"/>
    </source>
</evidence>
<keyword evidence="6" id="KW-0539">Nucleus</keyword>
<dbReference type="Pfam" id="PF00271">
    <property type="entry name" value="Helicase_C"/>
    <property type="match status" value="1"/>
</dbReference>
<protein>
    <submittedName>
        <fullName evidence="11">Uncharacterized protein</fullName>
    </submittedName>
</protein>
<dbReference type="GO" id="GO:0005634">
    <property type="term" value="C:nucleus"/>
    <property type="evidence" value="ECO:0007669"/>
    <property type="project" value="UniProtKB-SubCell"/>
</dbReference>
<dbReference type="OrthoDB" id="5857104at2759"/>
<feature type="region of interest" description="Disordered" evidence="7">
    <location>
        <begin position="428"/>
        <end position="461"/>
    </location>
</feature>
<feature type="compositionally biased region" description="Basic residues" evidence="7">
    <location>
        <begin position="1774"/>
        <end position="1783"/>
    </location>
</feature>
<dbReference type="GeneID" id="25258941"/>
<keyword evidence="4" id="KW-0378">Hydrolase</keyword>
<dbReference type="PROSITE" id="PS51192">
    <property type="entry name" value="HELICASE_ATP_BIND_1"/>
    <property type="match status" value="1"/>
</dbReference>
<keyword evidence="3" id="KW-0547">Nucleotide-binding</keyword>
<feature type="region of interest" description="Disordered" evidence="7">
    <location>
        <begin position="616"/>
        <end position="653"/>
    </location>
</feature>
<dbReference type="InterPro" id="IPR016197">
    <property type="entry name" value="Chromo-like_dom_sf"/>
</dbReference>
<organism evidence="11 12">
    <name type="scientific">Mitosporidium daphniae</name>
    <dbReference type="NCBI Taxonomy" id="1485682"/>
    <lineage>
        <taxon>Eukaryota</taxon>
        <taxon>Fungi</taxon>
        <taxon>Fungi incertae sedis</taxon>
        <taxon>Microsporidia</taxon>
        <taxon>Mitosporidium</taxon>
    </lineage>
</organism>
<feature type="region of interest" description="Disordered" evidence="7">
    <location>
        <begin position="293"/>
        <end position="314"/>
    </location>
</feature>
<name>A0A098VT95_9MICR</name>
<evidence type="ECO:0000256" key="4">
    <source>
        <dbReference type="ARBA" id="ARBA00022801"/>
    </source>
</evidence>
<feature type="compositionally biased region" description="Acidic residues" evidence="7">
    <location>
        <begin position="1786"/>
        <end position="1800"/>
    </location>
</feature>
<dbReference type="HOGENOM" id="CLU_236668_0_0_1"/>
<dbReference type="InterPro" id="IPR049730">
    <property type="entry name" value="SNF2/RAD54-like_C"/>
</dbReference>
<comment type="caution">
    <text evidence="11">The sequence shown here is derived from an EMBL/GenBank/DDBJ whole genome shotgun (WGS) entry which is preliminary data.</text>
</comment>
<feature type="region of interest" description="Disordered" evidence="7">
    <location>
        <begin position="1222"/>
        <end position="1244"/>
    </location>
</feature>
<proteinExistence type="predicted"/>
<dbReference type="EMBL" id="JMKJ01000111">
    <property type="protein sequence ID" value="KGG52200.1"/>
    <property type="molecule type" value="Genomic_DNA"/>
</dbReference>
<dbReference type="PANTHER" id="PTHR45623">
    <property type="entry name" value="CHROMODOMAIN-HELICASE-DNA-BINDING PROTEIN 3-RELATED-RELATED"/>
    <property type="match status" value="1"/>
</dbReference>
<dbReference type="SMART" id="SM00490">
    <property type="entry name" value="HELICc"/>
    <property type="match status" value="1"/>
</dbReference>
<evidence type="ECO:0000256" key="1">
    <source>
        <dbReference type="ARBA" id="ARBA00004123"/>
    </source>
</evidence>
<feature type="compositionally biased region" description="Pro residues" evidence="7">
    <location>
        <begin position="138"/>
        <end position="151"/>
    </location>
</feature>
<gene>
    <name evidence="11" type="ORF">DI09_1p500</name>
</gene>
<dbReference type="CDD" id="cd18793">
    <property type="entry name" value="SF2_C_SNF"/>
    <property type="match status" value="1"/>
</dbReference>
<feature type="region of interest" description="Disordered" evidence="7">
    <location>
        <begin position="22"/>
        <end position="177"/>
    </location>
</feature>
<evidence type="ECO:0000259" key="10">
    <source>
        <dbReference type="PROSITE" id="PS51194"/>
    </source>
</evidence>
<dbReference type="Gene3D" id="3.40.50.10810">
    <property type="entry name" value="Tandem AAA-ATPase domain"/>
    <property type="match status" value="1"/>
</dbReference>
<evidence type="ECO:0000256" key="3">
    <source>
        <dbReference type="ARBA" id="ARBA00022741"/>
    </source>
</evidence>
<keyword evidence="12" id="KW-1185">Reference proteome</keyword>
<feature type="compositionally biased region" description="Acidic residues" evidence="7">
    <location>
        <begin position="452"/>
        <end position="461"/>
    </location>
</feature>
<dbReference type="PROSITE" id="PS50013">
    <property type="entry name" value="CHROMO_2"/>
    <property type="match status" value="1"/>
</dbReference>
<feature type="compositionally biased region" description="Polar residues" evidence="7">
    <location>
        <begin position="37"/>
        <end position="47"/>
    </location>
</feature>
<dbReference type="VEuPathDB" id="MicrosporidiaDB:DI09_1p500"/>
<dbReference type="GO" id="GO:0016787">
    <property type="term" value="F:hydrolase activity"/>
    <property type="evidence" value="ECO:0007669"/>
    <property type="project" value="UniProtKB-KW"/>
</dbReference>
<dbReference type="InterPro" id="IPR000953">
    <property type="entry name" value="Chromo/chromo_shadow_dom"/>
</dbReference>
<dbReference type="GO" id="GO:0005524">
    <property type="term" value="F:ATP binding"/>
    <property type="evidence" value="ECO:0007669"/>
    <property type="project" value="UniProtKB-KW"/>
</dbReference>
<feature type="domain" description="Helicase C-terminal" evidence="10">
    <location>
        <begin position="1070"/>
        <end position="1223"/>
    </location>
</feature>
<evidence type="ECO:0000256" key="2">
    <source>
        <dbReference type="ARBA" id="ARBA00022737"/>
    </source>
</evidence>
<dbReference type="InterPro" id="IPR014001">
    <property type="entry name" value="Helicase_ATP-bd"/>
</dbReference>
<feature type="domain" description="Chromo" evidence="8">
    <location>
        <begin position="600"/>
        <end position="708"/>
    </location>
</feature>
<feature type="region of interest" description="Disordered" evidence="7">
    <location>
        <begin position="1747"/>
        <end position="1860"/>
    </location>
</feature>
<feature type="compositionally biased region" description="Low complexity" evidence="7">
    <location>
        <begin position="1820"/>
        <end position="1836"/>
    </location>
</feature>
<feature type="compositionally biased region" description="Low complexity" evidence="7">
    <location>
        <begin position="48"/>
        <end position="66"/>
    </location>
</feature>
<feature type="compositionally biased region" description="Basic and acidic residues" evidence="7">
    <location>
        <begin position="1758"/>
        <end position="1773"/>
    </location>
</feature>
<dbReference type="GO" id="GO:0008094">
    <property type="term" value="F:ATP-dependent activity, acting on DNA"/>
    <property type="evidence" value="ECO:0007669"/>
    <property type="project" value="UniProtKB-ARBA"/>
</dbReference>
<feature type="compositionally biased region" description="Acidic residues" evidence="7">
    <location>
        <begin position="67"/>
        <end position="93"/>
    </location>
</feature>
<dbReference type="RefSeq" id="XP_013238627.1">
    <property type="nucleotide sequence ID" value="XM_013383173.1"/>
</dbReference>
<dbReference type="SUPFAM" id="SSF52540">
    <property type="entry name" value="P-loop containing nucleoside triphosphate hydrolases"/>
    <property type="match status" value="2"/>
</dbReference>
<dbReference type="Proteomes" id="UP000029725">
    <property type="component" value="Unassembled WGS sequence"/>
</dbReference>
<evidence type="ECO:0000313" key="12">
    <source>
        <dbReference type="Proteomes" id="UP000029725"/>
    </source>
</evidence>
<dbReference type="Gene3D" id="2.40.50.40">
    <property type="match status" value="1"/>
</dbReference>
<evidence type="ECO:0000256" key="6">
    <source>
        <dbReference type="ARBA" id="ARBA00023242"/>
    </source>
</evidence>
<keyword evidence="2" id="KW-0677">Repeat</keyword>
<feature type="compositionally biased region" description="Polar residues" evidence="7">
    <location>
        <begin position="638"/>
        <end position="648"/>
    </location>
</feature>
<dbReference type="Pfam" id="PF00176">
    <property type="entry name" value="SNF2-rel_dom"/>
    <property type="match status" value="1"/>
</dbReference>
<dbReference type="Gene3D" id="3.40.50.300">
    <property type="entry name" value="P-loop containing nucleotide triphosphate hydrolases"/>
    <property type="match status" value="1"/>
</dbReference>
<dbReference type="PROSITE" id="PS51194">
    <property type="entry name" value="HELICASE_CTER"/>
    <property type="match status" value="1"/>
</dbReference>